<protein>
    <submittedName>
        <fullName evidence="7">Sugar-binding domain-containing protein</fullName>
    </submittedName>
</protein>
<dbReference type="Gene3D" id="1.10.10.10">
    <property type="entry name" value="Winged helix-like DNA-binding domain superfamily/Winged helix DNA-binding domain"/>
    <property type="match status" value="1"/>
</dbReference>
<feature type="domain" description="CggR N-terminal DNA binding" evidence="6">
    <location>
        <begin position="18"/>
        <end position="85"/>
    </location>
</feature>
<evidence type="ECO:0000256" key="2">
    <source>
        <dbReference type="ARBA" id="ARBA00023015"/>
    </source>
</evidence>
<keyword evidence="3" id="KW-0238">DNA-binding</keyword>
<evidence type="ECO:0000256" key="3">
    <source>
        <dbReference type="ARBA" id="ARBA00023125"/>
    </source>
</evidence>
<proteinExistence type="inferred from homology"/>
<feature type="domain" description="Sugar-binding" evidence="5">
    <location>
        <begin position="91"/>
        <end position="336"/>
    </location>
</feature>
<reference evidence="7" key="2">
    <citation type="submission" date="2024-06" db="EMBL/GenBank/DDBJ databases">
        <authorList>
            <person name="Petrova K.O."/>
            <person name="Toshchakov S.V."/>
            <person name="Boltjanskaja Y.V."/>
            <person name="Kevbrin V."/>
        </authorList>
    </citation>
    <scope>NUCLEOTIDE SEQUENCE</scope>
    <source>
        <strain evidence="7">Z-910T</strain>
    </source>
</reference>
<dbReference type="RefSeq" id="WP_350344202.1">
    <property type="nucleotide sequence ID" value="NZ_CP158367.1"/>
</dbReference>
<sequence>MKEIIEIQKKIAPEYIEVVKKRHNILRSISYLQPIGRRNLAVKIDVGERVLRSEVNKLKESGLIMIEASGMSLTESGEKFLKESEGYLKELLGLTSIENQLKEKLKIDKVIVVPGDSDESPLVKDEIGKGVAKVLAKLIKDQDVLAVTGGSTVAAIPDQIPKMSRDITVVPSRGALGERVEMQSNTIAAALANKMGGKYKMLHAPDNLSKAALTSIIEDPKIASVLKAIKDANILIHGIGDAGVMAQRRSTSPDVLEKLNENEAVAEAFGYYFDSQGNTVHQEEIIGLKLKDLQEISTIIAVAGGRTKAKAIEAVALNHRQHILVTDEGAAMEILK</sequence>
<dbReference type="AlphaFoldDB" id="A0AAU7VNB6"/>
<dbReference type="PANTHER" id="PTHR34294">
    <property type="entry name" value="TRANSCRIPTIONAL REGULATOR-RELATED"/>
    <property type="match status" value="1"/>
</dbReference>
<organism evidence="7">
    <name type="scientific">Proteinivorax tanatarense</name>
    <dbReference type="NCBI Taxonomy" id="1260629"/>
    <lineage>
        <taxon>Bacteria</taxon>
        <taxon>Bacillati</taxon>
        <taxon>Bacillota</taxon>
        <taxon>Clostridia</taxon>
        <taxon>Eubacteriales</taxon>
        <taxon>Proteinivoracaceae</taxon>
        <taxon>Proteinivorax</taxon>
    </lineage>
</organism>
<dbReference type="GO" id="GO:0030246">
    <property type="term" value="F:carbohydrate binding"/>
    <property type="evidence" value="ECO:0007669"/>
    <property type="project" value="InterPro"/>
</dbReference>
<dbReference type="EMBL" id="CP158367">
    <property type="protein sequence ID" value="XBX75458.1"/>
    <property type="molecule type" value="Genomic_DNA"/>
</dbReference>
<evidence type="ECO:0000256" key="1">
    <source>
        <dbReference type="ARBA" id="ARBA00010466"/>
    </source>
</evidence>
<keyword evidence="2" id="KW-0805">Transcription regulation</keyword>
<dbReference type="InterPro" id="IPR007324">
    <property type="entry name" value="Sugar-bd_dom_put"/>
</dbReference>
<dbReference type="GO" id="GO:0003677">
    <property type="term" value="F:DNA binding"/>
    <property type="evidence" value="ECO:0007669"/>
    <property type="project" value="UniProtKB-KW"/>
</dbReference>
<dbReference type="Pfam" id="PF04198">
    <property type="entry name" value="Sugar-bind"/>
    <property type="match status" value="1"/>
</dbReference>
<dbReference type="SUPFAM" id="SSF100950">
    <property type="entry name" value="NagB/RpiA/CoA transferase-like"/>
    <property type="match status" value="1"/>
</dbReference>
<dbReference type="Gene3D" id="3.40.50.1360">
    <property type="match status" value="1"/>
</dbReference>
<dbReference type="InterPro" id="IPR051054">
    <property type="entry name" value="SorC_transcr_regulators"/>
</dbReference>
<evidence type="ECO:0000259" key="5">
    <source>
        <dbReference type="Pfam" id="PF04198"/>
    </source>
</evidence>
<reference evidence="7" key="1">
    <citation type="journal article" date="2013" name="Extremophiles">
        <title>Proteinivorax tanatarense gen. nov., sp. nov., an anaerobic, haloalkaliphilic, proteolytic bacterium isolated from a decaying algal bloom, and proposal of Proteinivoraceae fam. nov.</title>
        <authorList>
            <person name="Kevbrin V."/>
            <person name="Boltyanskaya Y."/>
            <person name="Zhilina T."/>
            <person name="Kolganova T."/>
            <person name="Lavrentjeva E."/>
            <person name="Kuznetsov B."/>
        </authorList>
    </citation>
    <scope>NUCLEOTIDE SEQUENCE</scope>
    <source>
        <strain evidence="7">Z-910T</strain>
    </source>
</reference>
<accession>A0AAU7VNB6</accession>
<evidence type="ECO:0000256" key="4">
    <source>
        <dbReference type="ARBA" id="ARBA00023163"/>
    </source>
</evidence>
<keyword evidence="4" id="KW-0804">Transcription</keyword>
<dbReference type="InterPro" id="IPR037171">
    <property type="entry name" value="NagB/RpiA_transferase-like"/>
</dbReference>
<dbReference type="PANTHER" id="PTHR34294:SF5">
    <property type="entry name" value="CENTRAL GLYCOLYTIC GENES REGULATOR"/>
    <property type="match status" value="1"/>
</dbReference>
<dbReference type="Pfam" id="PF21715">
    <property type="entry name" value="CggR_N"/>
    <property type="match status" value="1"/>
</dbReference>
<dbReference type="InterPro" id="IPR036390">
    <property type="entry name" value="WH_DNA-bd_sf"/>
</dbReference>
<gene>
    <name evidence="7" type="ORF">PRVXT_000581</name>
</gene>
<evidence type="ECO:0000313" key="7">
    <source>
        <dbReference type="EMBL" id="XBX75458.1"/>
    </source>
</evidence>
<dbReference type="InterPro" id="IPR036388">
    <property type="entry name" value="WH-like_DNA-bd_sf"/>
</dbReference>
<name>A0AAU7VNB6_9FIRM</name>
<comment type="similarity">
    <text evidence="1">Belongs to the SorC transcriptional regulatory family.</text>
</comment>
<evidence type="ECO:0000259" key="6">
    <source>
        <dbReference type="Pfam" id="PF21715"/>
    </source>
</evidence>
<dbReference type="InterPro" id="IPR048715">
    <property type="entry name" value="CggR_N"/>
</dbReference>
<dbReference type="SUPFAM" id="SSF46785">
    <property type="entry name" value="Winged helix' DNA-binding domain"/>
    <property type="match status" value="1"/>
</dbReference>